<evidence type="ECO:0000313" key="5">
    <source>
        <dbReference type="Proteomes" id="UP000243686"/>
    </source>
</evidence>
<feature type="region of interest" description="Disordered" evidence="2">
    <location>
        <begin position="587"/>
        <end position="630"/>
    </location>
</feature>
<feature type="compositionally biased region" description="Acidic residues" evidence="2">
    <location>
        <begin position="255"/>
        <end position="273"/>
    </location>
</feature>
<organism evidence="4 5">
    <name type="scientific">Opisthorchis viverrini</name>
    <name type="common">Southeast Asian liver fluke</name>
    <dbReference type="NCBI Taxonomy" id="6198"/>
    <lineage>
        <taxon>Eukaryota</taxon>
        <taxon>Metazoa</taxon>
        <taxon>Spiralia</taxon>
        <taxon>Lophotrochozoa</taxon>
        <taxon>Platyhelminthes</taxon>
        <taxon>Trematoda</taxon>
        <taxon>Digenea</taxon>
        <taxon>Opisthorchiida</taxon>
        <taxon>Opisthorchiata</taxon>
        <taxon>Opisthorchiidae</taxon>
        <taxon>Opisthorchis</taxon>
    </lineage>
</organism>
<proteinExistence type="inferred from homology"/>
<dbReference type="EMBL" id="KV892383">
    <property type="protein sequence ID" value="OON20897.1"/>
    <property type="molecule type" value="Genomic_DNA"/>
</dbReference>
<dbReference type="GO" id="GO:0005634">
    <property type="term" value="C:nucleus"/>
    <property type="evidence" value="ECO:0007669"/>
    <property type="project" value="TreeGrafter"/>
</dbReference>
<feature type="region of interest" description="Disordered" evidence="2">
    <location>
        <begin position="255"/>
        <end position="286"/>
    </location>
</feature>
<evidence type="ECO:0000313" key="4">
    <source>
        <dbReference type="EMBL" id="OON20897.1"/>
    </source>
</evidence>
<dbReference type="PANTHER" id="PTHR12048">
    <property type="entry name" value="CCAAT-BINDING FACTOR-RELATED"/>
    <property type="match status" value="1"/>
</dbReference>
<gene>
    <name evidence="4" type="ORF">X801_03213</name>
</gene>
<accession>A0A1S8X2J1</accession>
<dbReference type="InterPro" id="IPR040155">
    <property type="entry name" value="CEBPZ/Mak21-like"/>
</dbReference>
<name>A0A1S8X2J1_OPIVI</name>
<sequence length="866" mass="97146">MVKKGFHMSAVIVQEIRSFLFRPNLPERAKYYAVVFLSSLQLRNNPTQCTDDSTAQDLPVTLVKIYTAFFNATTKNALPEKLIAVLLTGLNRAVPFVSESRFEEVLVDVDSIFSLVHRSSCSISLQALAVLFQLSSCRVNIRGRYYQTLYRKLRDPEILHTSRGPSLLHLLYRSMLADPEVERLCAFAQRLLQLCLLYCSPGFVVGTLILLGKVSAVKKDVIVLNQIPVKFQVNSNEPKLHDPVLLPFTGIGPNGDDEEHFSDAPDSAEEDELSAVKSSEAVPLPTEPTLASWDHRALSKTITGNHHKDHPTGQRYRPDAREPLFARAGGQPSWPLVLLASHSHPTVALLATNLLQGKSVVYTGNPFDDFSLVHFLDRFAYKKPKANAKSKHNAPPGRVVQRKAGVTLGPRALPVNSTSFRQMSLDRIAADEQFFHSYFTFLASRTGKVANKRSGSGEESDGSVSDDEFDAYLEKHERGLIPTGDELDDEDMDELDVSYHCKKKKRSSIPYPDDEELSGDDDDDLSDHVDAYEEEDGDDGSDDEFTLNNPKSSSRISDLFASADEIGHLYAAQETERERRQRLWEQKRAADLSPRSSRFNRKRVGGGKPQKPGRMPTQIKKRGSKRRRHVDAITSNTATKEQTPKISQAVKKGGEASSAIDDAMERRAHIYLFGDHNPCIQENALHRFNNVLKTLRLRMKHKIPVLEKFQRIPVLPELALGGQCWHAYLNELLTRTAWQTIILGDVVNYWKGMMNSSPTKYENTQKDIESSANIERQADEIKVLNIYFVHQKASEISKLVGGRIPKGDTDVGVVKYGIFVFRNNLKEYAFTYQTCLVAEAVLAITDKVEKTETADYGSESVLLRNA</sequence>
<dbReference type="AlphaFoldDB" id="A0A1S8X2J1"/>
<feature type="domain" description="CCAAT-binding factor" evidence="3">
    <location>
        <begin position="124"/>
        <end position="351"/>
    </location>
</feature>
<feature type="region of interest" description="Disordered" evidence="2">
    <location>
        <begin position="503"/>
        <end position="554"/>
    </location>
</feature>
<protein>
    <submittedName>
        <fullName evidence="4">CBF/Mak21 family protein</fullName>
    </submittedName>
</protein>
<dbReference type="Pfam" id="PF03914">
    <property type="entry name" value="CBF"/>
    <property type="match status" value="1"/>
</dbReference>
<comment type="similarity">
    <text evidence="1">Belongs to the CBF/MAK21 family.</text>
</comment>
<feature type="compositionally biased region" description="Acidic residues" evidence="2">
    <location>
        <begin position="532"/>
        <end position="545"/>
    </location>
</feature>
<feature type="compositionally biased region" description="Basic residues" evidence="2">
    <location>
        <begin position="619"/>
        <end position="629"/>
    </location>
</feature>
<keyword evidence="5" id="KW-1185">Reference proteome</keyword>
<dbReference type="PANTHER" id="PTHR12048:SF0">
    <property type="entry name" value="CCAAT_ENHANCER-BINDING PROTEIN ZETA"/>
    <property type="match status" value="1"/>
</dbReference>
<evidence type="ECO:0000256" key="1">
    <source>
        <dbReference type="ARBA" id="ARBA00007797"/>
    </source>
</evidence>
<evidence type="ECO:0000259" key="3">
    <source>
        <dbReference type="Pfam" id="PF03914"/>
    </source>
</evidence>
<feature type="compositionally biased region" description="Acidic residues" evidence="2">
    <location>
        <begin position="512"/>
        <end position="525"/>
    </location>
</feature>
<reference evidence="4 5" key="1">
    <citation type="submission" date="2015-03" db="EMBL/GenBank/DDBJ databases">
        <title>Draft genome of the nematode, Opisthorchis viverrini.</title>
        <authorList>
            <person name="Mitreva M."/>
        </authorList>
    </citation>
    <scope>NUCLEOTIDE SEQUENCE [LARGE SCALE GENOMIC DNA]</scope>
    <source>
        <strain evidence="4">Khon Kaen</strain>
    </source>
</reference>
<evidence type="ECO:0000256" key="2">
    <source>
        <dbReference type="SAM" id="MobiDB-lite"/>
    </source>
</evidence>
<dbReference type="Proteomes" id="UP000243686">
    <property type="component" value="Unassembled WGS sequence"/>
</dbReference>
<dbReference type="InterPro" id="IPR005612">
    <property type="entry name" value="CCAAT-binding_factor"/>
</dbReference>